<sequence length="110" mass="12353">MIPIIKQLNDSIRFILELITIGLLLAGTLTFRILALKIIFSIVLPLCTVLFWGKYMAPLSPNRLSEVERILVEIILFGGVACLTFFVGHKKIAVAYLLIVTINTLFDHIL</sequence>
<gene>
    <name evidence="2" type="ORF">ATZ35_09570</name>
</gene>
<evidence type="ECO:0000313" key="3">
    <source>
        <dbReference type="Proteomes" id="UP000067523"/>
    </source>
</evidence>
<keyword evidence="1" id="KW-1133">Transmembrane helix</keyword>
<dbReference type="Proteomes" id="UP000067523">
    <property type="component" value="Chromosome"/>
</dbReference>
<keyword evidence="1" id="KW-0812">Transmembrane</keyword>
<dbReference type="KEGG" id="erx:ATZ35_09570"/>
<protein>
    <recommendedName>
        <fullName evidence="4">DUF2568 domain-containing protein</fullName>
    </recommendedName>
</protein>
<feature type="transmembrane region" description="Helical" evidence="1">
    <location>
        <begin position="12"/>
        <end position="32"/>
    </location>
</feature>
<keyword evidence="3" id="KW-1185">Reference proteome</keyword>
<evidence type="ECO:0000256" key="1">
    <source>
        <dbReference type="SAM" id="Phobius"/>
    </source>
</evidence>
<proteinExistence type="predicted"/>
<dbReference type="EMBL" id="CP013655">
    <property type="protein sequence ID" value="ALS37392.1"/>
    <property type="molecule type" value="Genomic_DNA"/>
</dbReference>
<keyword evidence="1" id="KW-0472">Membrane</keyword>
<dbReference type="AlphaFoldDB" id="A0A0U2XB95"/>
<feature type="transmembrane region" description="Helical" evidence="1">
    <location>
        <begin position="69"/>
        <end position="87"/>
    </location>
</feature>
<evidence type="ECO:0000313" key="2">
    <source>
        <dbReference type="EMBL" id="ALS37392.1"/>
    </source>
</evidence>
<feature type="transmembrane region" description="Helical" evidence="1">
    <location>
        <begin position="38"/>
        <end position="57"/>
    </location>
</feature>
<evidence type="ECO:0008006" key="4">
    <source>
        <dbReference type="Google" id="ProtNLM"/>
    </source>
</evidence>
<dbReference type="InterPro" id="IPR021214">
    <property type="entry name" value="DUF2568"/>
</dbReference>
<accession>A0A0U2XB95</accession>
<reference evidence="3" key="1">
    <citation type="submission" date="2015-12" db="EMBL/GenBank/DDBJ databases">
        <authorList>
            <person name="Lauer A."/>
            <person name="Humrighouse B."/>
            <person name="Loparev V."/>
            <person name="Shewmaker P.L."/>
            <person name="Whitney A.M."/>
            <person name="McLaughlin R.W."/>
        </authorList>
    </citation>
    <scope>NUCLEOTIDE SEQUENCE [LARGE SCALE GENOMIC DNA]</scope>
    <source>
        <strain evidence="3">LMG 26678</strain>
    </source>
</reference>
<dbReference type="Pfam" id="PF10823">
    <property type="entry name" value="DUF2568"/>
    <property type="match status" value="1"/>
</dbReference>
<name>A0A0U2XB95_9ENTE</name>
<feature type="transmembrane region" description="Helical" evidence="1">
    <location>
        <begin position="93"/>
        <end position="109"/>
    </location>
</feature>
<dbReference type="RefSeq" id="WP_208927055.1">
    <property type="nucleotide sequence ID" value="NZ_CP013655.1"/>
</dbReference>
<organism evidence="2 3">
    <name type="scientific">Enterococcus rotai</name>
    <dbReference type="NCBI Taxonomy" id="118060"/>
    <lineage>
        <taxon>Bacteria</taxon>
        <taxon>Bacillati</taxon>
        <taxon>Bacillota</taxon>
        <taxon>Bacilli</taxon>
        <taxon>Lactobacillales</taxon>
        <taxon>Enterococcaceae</taxon>
        <taxon>Enterococcus</taxon>
    </lineage>
</organism>